<dbReference type="Proteomes" id="UP000046392">
    <property type="component" value="Unplaced"/>
</dbReference>
<dbReference type="PANTHER" id="PTHR21700">
    <property type="entry name" value="TRANSTHYRETIN-LIKE FAMILY PROTEIN-RELATED"/>
    <property type="match status" value="1"/>
</dbReference>
<organism evidence="5 6">
    <name type="scientific">Strongyloides papillosus</name>
    <name type="common">Intestinal threadworm</name>
    <dbReference type="NCBI Taxonomy" id="174720"/>
    <lineage>
        <taxon>Eukaryota</taxon>
        <taxon>Metazoa</taxon>
        <taxon>Ecdysozoa</taxon>
        <taxon>Nematoda</taxon>
        <taxon>Chromadorea</taxon>
        <taxon>Rhabditida</taxon>
        <taxon>Tylenchina</taxon>
        <taxon>Panagrolaimomorpha</taxon>
        <taxon>Strongyloidoidea</taxon>
        <taxon>Strongyloididae</taxon>
        <taxon>Strongyloides</taxon>
    </lineage>
</organism>
<comment type="subcellular location">
    <subcellularLocation>
        <location evidence="1">Secreted</location>
    </subcellularLocation>
</comment>
<reference evidence="6" key="1">
    <citation type="submission" date="2017-02" db="UniProtKB">
        <authorList>
            <consortium name="WormBaseParasite"/>
        </authorList>
    </citation>
    <scope>IDENTIFICATION</scope>
</reference>
<dbReference type="PANTHER" id="PTHR21700:SF24">
    <property type="entry name" value="TRANSTHYRETIN-LIKE FAMILY PROTEIN"/>
    <property type="match status" value="1"/>
</dbReference>
<evidence type="ECO:0000256" key="4">
    <source>
        <dbReference type="ARBA" id="ARBA00022729"/>
    </source>
</evidence>
<keyword evidence="4" id="KW-0732">Signal</keyword>
<keyword evidence="5" id="KW-1185">Reference proteome</keyword>
<name>A0A0N5C998_STREA</name>
<dbReference type="InterPro" id="IPR038479">
    <property type="entry name" value="Transthyretin-like_sf"/>
</dbReference>
<accession>A0A0N5C998</accession>
<evidence type="ECO:0000313" key="5">
    <source>
        <dbReference type="Proteomes" id="UP000046392"/>
    </source>
</evidence>
<dbReference type="Pfam" id="PF01060">
    <property type="entry name" value="TTR-52"/>
    <property type="match status" value="1"/>
</dbReference>
<sequence length="172" mass="19680">MFENGQKDPLGSLWRGSGQYGSISSIRSGRRWGIRESIRGSMRLQPKLVGAVGNLLCNGFPAKSVKITLYYKNNMKVKTYLDEINSNDRGAFMVLRKNKSHSENPIVSITHTCNEPDKRCYFVVPFVIPDYYITTGYQLKFVFSVGTLELSKFYQGQRIECTKRLSRKFKKG</sequence>
<keyword evidence="3" id="KW-0964">Secreted</keyword>
<dbReference type="AlphaFoldDB" id="A0A0N5C998"/>
<protein>
    <submittedName>
        <fullName evidence="6">Transthyretin-like family protein</fullName>
    </submittedName>
</protein>
<dbReference type="InterPro" id="IPR001534">
    <property type="entry name" value="Transthyretin-like"/>
</dbReference>
<evidence type="ECO:0000313" key="6">
    <source>
        <dbReference type="WBParaSite" id="SPAL_0001448100.1"/>
    </source>
</evidence>
<evidence type="ECO:0000256" key="1">
    <source>
        <dbReference type="ARBA" id="ARBA00004613"/>
    </source>
</evidence>
<dbReference type="Gene3D" id="2.60.40.3330">
    <property type="match status" value="1"/>
</dbReference>
<dbReference type="GO" id="GO:0005576">
    <property type="term" value="C:extracellular region"/>
    <property type="evidence" value="ECO:0007669"/>
    <property type="project" value="UniProtKB-SubCell"/>
</dbReference>
<dbReference type="GO" id="GO:0009986">
    <property type="term" value="C:cell surface"/>
    <property type="evidence" value="ECO:0007669"/>
    <property type="project" value="InterPro"/>
</dbReference>
<proteinExistence type="inferred from homology"/>
<evidence type="ECO:0000256" key="2">
    <source>
        <dbReference type="ARBA" id="ARBA00010112"/>
    </source>
</evidence>
<comment type="similarity">
    <text evidence="2">Belongs to the nematode transthyretin-like family.</text>
</comment>
<dbReference type="WBParaSite" id="SPAL_0001448100.1">
    <property type="protein sequence ID" value="SPAL_0001448100.1"/>
    <property type="gene ID" value="SPAL_0001448100"/>
</dbReference>
<evidence type="ECO:0000256" key="3">
    <source>
        <dbReference type="ARBA" id="ARBA00022525"/>
    </source>
</evidence>